<evidence type="ECO:0000256" key="2">
    <source>
        <dbReference type="ARBA" id="ARBA00061659"/>
    </source>
</evidence>
<dbReference type="FunFam" id="1.25.40.10:FF:000031">
    <property type="entry name" value="Pentatricopeptide repeat-containing protein mitochondrial"/>
    <property type="match status" value="2"/>
</dbReference>
<dbReference type="GO" id="GO:0003723">
    <property type="term" value="F:RNA binding"/>
    <property type="evidence" value="ECO:0007669"/>
    <property type="project" value="InterPro"/>
</dbReference>
<dbReference type="SUPFAM" id="SSF48452">
    <property type="entry name" value="TPR-like"/>
    <property type="match status" value="1"/>
</dbReference>
<organism evidence="4 5">
    <name type="scientific">Vitis vinifera</name>
    <name type="common">Grape</name>
    <dbReference type="NCBI Taxonomy" id="29760"/>
    <lineage>
        <taxon>Eukaryota</taxon>
        <taxon>Viridiplantae</taxon>
        <taxon>Streptophyta</taxon>
        <taxon>Embryophyta</taxon>
        <taxon>Tracheophyta</taxon>
        <taxon>Spermatophyta</taxon>
        <taxon>Magnoliopsida</taxon>
        <taxon>eudicotyledons</taxon>
        <taxon>Gunneridae</taxon>
        <taxon>Pentapetalae</taxon>
        <taxon>rosids</taxon>
        <taxon>Vitales</taxon>
        <taxon>Vitaceae</taxon>
        <taxon>Viteae</taxon>
        <taxon>Vitis</taxon>
    </lineage>
</organism>
<dbReference type="KEGG" id="vvi:100262058"/>
<feature type="repeat" description="PPR" evidence="3">
    <location>
        <begin position="196"/>
        <end position="226"/>
    </location>
</feature>
<accession>A0A438BUI3</accession>
<keyword evidence="1" id="KW-0677">Repeat</keyword>
<evidence type="ECO:0000313" key="4">
    <source>
        <dbReference type="EMBL" id="RVW14661.1"/>
    </source>
</evidence>
<dbReference type="GO" id="GO:0009451">
    <property type="term" value="P:RNA modification"/>
    <property type="evidence" value="ECO:0007669"/>
    <property type="project" value="InterPro"/>
</dbReference>
<sequence length="618" mass="69580">MERYLIDLLHCSLPINQLKQIQALIIIKYLSLTPLFIRRLLNASFIQYARQVFDQIPHPDQGVHCSFITAYSRLSLNNEALRTFVSMHQNNVRIVCFTIPPIFKSCASLLAIDVGKQVHSLVIRYGFHSSVFCQNALINFYAKINDLGSAELIFDGILVKDTIAYNCLISAYSRSGEVLAARELFDKMRDRSIVSWNAMISCYAQNGDYHKGWIIFQRMQDEMCEPNEITLATVLSICAKLGDLEMGLRIKKLNDNKNLGSNMIVSTAMLEMYVKCGAVDDGRLVFDHMARRDVVTWSAMIAGYAQNGRSNEALELFENMKSAQIKPNDVTLVSVLSACAQLGSVETGERIGSYVESRGLISNVYVASALLGMYSKCGNIIKARQIFDKLPQRDNVTWNSMIMGLAINGFAEDAIALYNRMKEIEVKPNNITFVGLMTACTHAGHVELGLEFFRSMRSDHNISPNIEHFACIVDLFCRSGRLIDAYEFICRMEVEPNVVIWGTLLSASRIHLNVELAELAGKKLLELEPDNSGNYVILSNIYASAGRWQEALKVRKLMKDKRVQKAAAYSWVEVEDRVHKFLVGDTSHPRSDEVYSTIDGLALLSTWVGYELDFEIEA</sequence>
<reference evidence="4 5" key="1">
    <citation type="journal article" date="2018" name="PLoS Genet.">
        <title>Population sequencing reveals clonal diversity and ancestral inbreeding in the grapevine cultivar Chardonnay.</title>
        <authorList>
            <person name="Roach M.J."/>
            <person name="Johnson D.L."/>
            <person name="Bohlmann J."/>
            <person name="van Vuuren H.J."/>
            <person name="Jones S.J."/>
            <person name="Pretorius I.S."/>
            <person name="Schmidt S.A."/>
            <person name="Borneman A.R."/>
        </authorList>
    </citation>
    <scope>NUCLEOTIDE SEQUENCE [LARGE SCALE GENOMIC DNA]</scope>
    <source>
        <strain evidence="5">cv. Chardonnay</strain>
        <tissue evidence="4">Leaf</tissue>
    </source>
</reference>
<dbReference type="FunFam" id="1.25.40.10:FF:000280">
    <property type="entry name" value="Pentatricopeptide repeat-containing protein"/>
    <property type="match status" value="1"/>
</dbReference>
<dbReference type="Gene3D" id="1.25.40.10">
    <property type="entry name" value="Tetratricopeptide repeat domain"/>
    <property type="match status" value="4"/>
</dbReference>
<feature type="repeat" description="PPR" evidence="3">
    <location>
        <begin position="531"/>
        <end position="565"/>
    </location>
</feature>
<evidence type="ECO:0000256" key="1">
    <source>
        <dbReference type="ARBA" id="ARBA00022737"/>
    </source>
</evidence>
<dbReference type="NCBIfam" id="TIGR00756">
    <property type="entry name" value="PPR"/>
    <property type="match status" value="5"/>
</dbReference>
<dbReference type="Pfam" id="PF12854">
    <property type="entry name" value="PPR_1"/>
    <property type="match status" value="1"/>
</dbReference>
<comment type="caution">
    <text evidence="4">The sequence shown here is derived from an EMBL/GenBank/DDBJ whole genome shotgun (WGS) entry which is preliminary data.</text>
</comment>
<evidence type="ECO:0000313" key="5">
    <source>
        <dbReference type="Proteomes" id="UP000288805"/>
    </source>
</evidence>
<dbReference type="Pfam" id="PF01535">
    <property type="entry name" value="PPR"/>
    <property type="match status" value="2"/>
</dbReference>
<dbReference type="EMBL" id="QGNW01002614">
    <property type="protein sequence ID" value="RVW14661.1"/>
    <property type="molecule type" value="Genomic_DNA"/>
</dbReference>
<dbReference type="Pfam" id="PF13041">
    <property type="entry name" value="PPR_2"/>
    <property type="match status" value="3"/>
</dbReference>
<dbReference type="OrthoDB" id="185373at2759"/>
<dbReference type="SMR" id="A0A438BUI3"/>
<dbReference type="PANTHER" id="PTHR47926">
    <property type="entry name" value="PENTATRICOPEPTIDE REPEAT-CONTAINING PROTEIN"/>
    <property type="match status" value="1"/>
</dbReference>
<dbReference type="InterPro" id="IPR011990">
    <property type="entry name" value="TPR-like_helical_dom_sf"/>
</dbReference>
<dbReference type="FunFam" id="1.25.40.10:FF:000442">
    <property type="entry name" value="Pentatricopeptide repeat-containing protein At3g49710"/>
    <property type="match status" value="1"/>
</dbReference>
<feature type="repeat" description="PPR" evidence="3">
    <location>
        <begin position="293"/>
        <end position="327"/>
    </location>
</feature>
<dbReference type="AlphaFoldDB" id="A0A438BUI3"/>
<evidence type="ECO:0000256" key="3">
    <source>
        <dbReference type="PROSITE-ProRule" id="PRU00708"/>
    </source>
</evidence>
<dbReference type="PROSITE" id="PS51375">
    <property type="entry name" value="PPR"/>
    <property type="match status" value="5"/>
</dbReference>
<name>A0A438BUI3_VITVI</name>
<dbReference type="InterPro" id="IPR046848">
    <property type="entry name" value="E_motif"/>
</dbReference>
<protein>
    <submittedName>
        <fullName evidence="4">Pentatricopeptide repeat-containing protein, chloroplastic</fullName>
    </submittedName>
</protein>
<dbReference type="PANTHER" id="PTHR47926:SF537">
    <property type="entry name" value="PENTACOTRIPEPTIDE-REPEAT REGION OF PRORP DOMAIN-CONTAINING PROTEIN"/>
    <property type="match status" value="1"/>
</dbReference>
<feature type="repeat" description="PPR" evidence="3">
    <location>
        <begin position="394"/>
        <end position="428"/>
    </location>
</feature>
<comment type="similarity">
    <text evidence="2">Belongs to the PPR family. PCMP-E subfamily.</text>
</comment>
<dbReference type="Gramene" id="Vitis17g00686.t01">
    <property type="protein sequence ID" value="Vitis17g00686.t01.CDS"/>
    <property type="gene ID" value="Vitis17g00686"/>
</dbReference>
<proteinExistence type="inferred from homology"/>
<dbReference type="Pfam" id="PF20431">
    <property type="entry name" value="E_motif"/>
    <property type="match status" value="1"/>
</dbReference>
<dbReference type="InterPro" id="IPR002885">
    <property type="entry name" value="PPR_rpt"/>
</dbReference>
<dbReference type="Proteomes" id="UP000288805">
    <property type="component" value="Unassembled WGS sequence"/>
</dbReference>
<dbReference type="InterPro" id="IPR046960">
    <property type="entry name" value="PPR_At4g14850-like_plant"/>
</dbReference>
<gene>
    <name evidence="4" type="primary">PCMP-H12_17</name>
    <name evidence="4" type="ORF">CK203_085464</name>
</gene>
<feature type="repeat" description="PPR" evidence="3">
    <location>
        <begin position="161"/>
        <end position="195"/>
    </location>
</feature>